<dbReference type="OrthoDB" id="5664954at2"/>
<dbReference type="STRING" id="1760988.SAMN02949497_2477"/>
<dbReference type="AlphaFoldDB" id="A0A1Y6CXQ7"/>
<keyword evidence="4" id="KW-0732">Signal</keyword>
<evidence type="ECO:0000259" key="5">
    <source>
        <dbReference type="Pfam" id="PF03865"/>
    </source>
</evidence>
<feature type="signal peptide" evidence="4">
    <location>
        <begin position="1"/>
        <end position="24"/>
    </location>
</feature>
<organism evidence="7 8">
    <name type="scientific">Methylomagnum ishizawai</name>
    <dbReference type="NCBI Taxonomy" id="1760988"/>
    <lineage>
        <taxon>Bacteria</taxon>
        <taxon>Pseudomonadati</taxon>
        <taxon>Pseudomonadota</taxon>
        <taxon>Gammaproteobacteria</taxon>
        <taxon>Methylococcales</taxon>
        <taxon>Methylococcaceae</taxon>
        <taxon>Methylomagnum</taxon>
    </lineage>
</organism>
<dbReference type="GO" id="GO:0046819">
    <property type="term" value="P:protein secretion by the type V secretion system"/>
    <property type="evidence" value="ECO:0007669"/>
    <property type="project" value="TreeGrafter"/>
</dbReference>
<feature type="domain" description="Polypeptide-transport-associated ShlB-type" evidence="6">
    <location>
        <begin position="41"/>
        <end position="116"/>
    </location>
</feature>
<dbReference type="Pfam" id="PF08479">
    <property type="entry name" value="POTRA_2"/>
    <property type="match status" value="1"/>
</dbReference>
<gene>
    <name evidence="7" type="ORF">SAMN02949497_2477</name>
</gene>
<dbReference type="InterPro" id="IPR051544">
    <property type="entry name" value="TPS_OM_transporter"/>
</dbReference>
<dbReference type="RefSeq" id="WP_085213094.1">
    <property type="nucleotide sequence ID" value="NZ_FXAM01000001.1"/>
</dbReference>
<name>A0A1Y6CXQ7_9GAMM</name>
<evidence type="ECO:0000256" key="1">
    <source>
        <dbReference type="ARBA" id="ARBA00022452"/>
    </source>
</evidence>
<dbReference type="InterPro" id="IPR005565">
    <property type="entry name" value="Hemolysn_activator_HlyB_C"/>
</dbReference>
<evidence type="ECO:0000256" key="3">
    <source>
        <dbReference type="ARBA" id="ARBA00023237"/>
    </source>
</evidence>
<evidence type="ECO:0000259" key="6">
    <source>
        <dbReference type="Pfam" id="PF08479"/>
    </source>
</evidence>
<dbReference type="Pfam" id="PF03865">
    <property type="entry name" value="ShlB"/>
    <property type="match status" value="1"/>
</dbReference>
<evidence type="ECO:0000313" key="7">
    <source>
        <dbReference type="EMBL" id="SMF95131.1"/>
    </source>
</evidence>
<keyword evidence="3" id="KW-0998">Cell outer membrane</keyword>
<feature type="domain" description="Haemolysin activator HlyB C-terminal" evidence="5">
    <location>
        <begin position="179"/>
        <end position="499"/>
    </location>
</feature>
<protein>
    <submittedName>
        <fullName evidence="7">Hemolysin activation/secretion protein</fullName>
    </submittedName>
</protein>
<keyword evidence="8" id="KW-1185">Reference proteome</keyword>
<keyword evidence="2" id="KW-0812">Transmembrane</keyword>
<sequence>MKPYRIRAMGLCLGLSLVHPPAWAEPTATAEPAPTTAAPTFDVYDYHVEGNTVLDVEAVERAVYPFLGPGKTIDDVEKARAALEASYRDKGYPTVVVDIPEQDVNQNTVRLKVVEGSVEILRVTGARYYSLGKIREGVPALAEGQVPYMPAVQEQIGKLAQESADRSVTPVFRAGSTPGQMEVELKVKDELPVHGSVELNGRNTEHTTRTRLIGSIRYDNLWQRFHSASLQYQVSPENSDEVEVWSGTYVLPTGWADTRLALYGIGISSNTQLGASVGGTAVVGTGSIYGARLVKPLPARDSYTHSLTFGFDYKDFNQGVTLVGQDTGNTPIHYIPLMLGYDASWRGGEWATSLSAAGHFSIRGMDNNAEEFENKRYNAKPDFFYFTADLKHRQDLPYDLVMLARASGQISDQPLISNEQFAVGGMQSVRGYYQTQQLGDSGLNLSAELYSPRLWPEGADYVQNLRLLAFYDWAYLWIQDALPGNPSYYQLAATGVGLRTQILRHFVGELDWGYPFYRQGTVDVGQQRIDFRVSYEF</sequence>
<keyword evidence="1" id="KW-0472">Membrane</keyword>
<evidence type="ECO:0000313" key="8">
    <source>
        <dbReference type="Proteomes" id="UP000192923"/>
    </source>
</evidence>
<dbReference type="Gene3D" id="2.40.160.50">
    <property type="entry name" value="membrane protein fhac: a member of the omp85/tpsb transporter family"/>
    <property type="match status" value="1"/>
</dbReference>
<dbReference type="InterPro" id="IPR013686">
    <property type="entry name" value="Polypept-transport_assoc_ShlB"/>
</dbReference>
<dbReference type="EMBL" id="FXAM01000001">
    <property type="protein sequence ID" value="SMF95131.1"/>
    <property type="molecule type" value="Genomic_DNA"/>
</dbReference>
<dbReference type="GO" id="GO:0008320">
    <property type="term" value="F:protein transmembrane transporter activity"/>
    <property type="evidence" value="ECO:0007669"/>
    <property type="project" value="TreeGrafter"/>
</dbReference>
<evidence type="ECO:0000256" key="2">
    <source>
        <dbReference type="ARBA" id="ARBA00022692"/>
    </source>
</evidence>
<evidence type="ECO:0000256" key="4">
    <source>
        <dbReference type="SAM" id="SignalP"/>
    </source>
</evidence>
<reference evidence="7 8" key="1">
    <citation type="submission" date="2016-12" db="EMBL/GenBank/DDBJ databases">
        <authorList>
            <person name="Song W.-J."/>
            <person name="Kurnit D.M."/>
        </authorList>
    </citation>
    <scope>NUCLEOTIDE SEQUENCE [LARGE SCALE GENOMIC DNA]</scope>
    <source>
        <strain evidence="7 8">175</strain>
    </source>
</reference>
<dbReference type="PANTHER" id="PTHR34597">
    <property type="entry name" value="SLR1661 PROTEIN"/>
    <property type="match status" value="1"/>
</dbReference>
<feature type="chain" id="PRO_5013119761" evidence="4">
    <location>
        <begin position="25"/>
        <end position="537"/>
    </location>
</feature>
<keyword evidence="1" id="KW-1134">Transmembrane beta strand</keyword>
<accession>A0A1Y6CXQ7</accession>
<dbReference type="Proteomes" id="UP000192923">
    <property type="component" value="Unassembled WGS sequence"/>
</dbReference>
<dbReference type="Gene3D" id="3.10.20.310">
    <property type="entry name" value="membrane protein fhac"/>
    <property type="match status" value="1"/>
</dbReference>
<dbReference type="GO" id="GO:0098046">
    <property type="term" value="C:type V protein secretion system complex"/>
    <property type="evidence" value="ECO:0007669"/>
    <property type="project" value="TreeGrafter"/>
</dbReference>
<dbReference type="PANTHER" id="PTHR34597:SF6">
    <property type="entry name" value="BLR6126 PROTEIN"/>
    <property type="match status" value="1"/>
</dbReference>
<proteinExistence type="predicted"/>